<comment type="caution">
    <text evidence="1">The sequence shown here is derived from an EMBL/GenBank/DDBJ whole genome shotgun (WGS) entry which is preliminary data.</text>
</comment>
<keyword evidence="2" id="KW-1185">Reference proteome</keyword>
<accession>A0AB94ISS0</accession>
<dbReference type="SUPFAM" id="SSF81606">
    <property type="entry name" value="PP2C-like"/>
    <property type="match status" value="1"/>
</dbReference>
<dbReference type="AlphaFoldDB" id="A0AB94ISS0"/>
<evidence type="ECO:0008006" key="3">
    <source>
        <dbReference type="Google" id="ProtNLM"/>
    </source>
</evidence>
<sequence length="288" mass="32788">MGMSIIESLSIGKLGNPELSEDLFVFTADFVAVVDGATNITGKKLNNKTPGRLIAEIVKSTIETLPSDTTLQNMVAIINRHLQETYKELGILEEIEEHAWMAPTASLIVYSRFYHEVWQIGDCQCIVDGRLYMNEKKIDEITANARSLFLEAEIKKGKTIDELLLDDPGWEFIQELIQQQYYLQNDRENQYGFEIINGFPVDFSKVRVIKVPDDAGYIVLASDGYPFLKNSLEESEAILQSVLKQDPLCFRTFKSAKGLKKGQQSFDDRTYLKFTGTWGRHLDLITER</sequence>
<name>A0AB94ISS0_9BACI</name>
<dbReference type="Proteomes" id="UP000018877">
    <property type="component" value="Unassembled WGS sequence"/>
</dbReference>
<dbReference type="EMBL" id="ALAN01000026">
    <property type="protein sequence ID" value="ETI70150.1"/>
    <property type="molecule type" value="Genomic_DNA"/>
</dbReference>
<reference evidence="1 2" key="1">
    <citation type="journal article" date="2014" name="Environ. Microbiol.">
        <title>The nitrate-ammonifying and nosZ-carrying bacterium Bacillus vireti is a potent source and sink for nitric and nitrous oxide under high nitrate conditions.</title>
        <authorList>
            <person name="Mania D."/>
            <person name="Heylen K."/>
            <person name="van Spanning R.J."/>
            <person name="Frostegard A."/>
        </authorList>
    </citation>
    <scope>NUCLEOTIDE SEQUENCE [LARGE SCALE GENOMIC DNA]</scope>
    <source>
        <strain evidence="1 2">LMG 21834</strain>
    </source>
</reference>
<protein>
    <recommendedName>
        <fullName evidence="3">PPM-type phosphatase domain-containing protein</fullName>
    </recommendedName>
</protein>
<dbReference type="Gene3D" id="3.60.40.10">
    <property type="entry name" value="PPM-type phosphatase domain"/>
    <property type="match status" value="1"/>
</dbReference>
<evidence type="ECO:0000313" key="2">
    <source>
        <dbReference type="Proteomes" id="UP000018877"/>
    </source>
</evidence>
<proteinExistence type="predicted"/>
<organism evidence="1 2">
    <name type="scientific">Neobacillus vireti LMG 21834</name>
    <dbReference type="NCBI Taxonomy" id="1131730"/>
    <lineage>
        <taxon>Bacteria</taxon>
        <taxon>Bacillati</taxon>
        <taxon>Bacillota</taxon>
        <taxon>Bacilli</taxon>
        <taxon>Bacillales</taxon>
        <taxon>Bacillaceae</taxon>
        <taxon>Neobacillus</taxon>
    </lineage>
</organism>
<gene>
    <name evidence="1" type="ORF">BAVI_03654</name>
</gene>
<evidence type="ECO:0000313" key="1">
    <source>
        <dbReference type="EMBL" id="ETI70150.1"/>
    </source>
</evidence>
<dbReference type="RefSeq" id="WP_024026947.1">
    <property type="nucleotide sequence ID" value="NZ_ALAN01000026.1"/>
</dbReference>
<dbReference type="InterPro" id="IPR036457">
    <property type="entry name" value="PPM-type-like_dom_sf"/>
</dbReference>